<evidence type="ECO:0000256" key="1">
    <source>
        <dbReference type="SAM" id="MobiDB-lite"/>
    </source>
</evidence>
<dbReference type="OrthoDB" id="3239171at2"/>
<feature type="region of interest" description="Disordered" evidence="1">
    <location>
        <begin position="1"/>
        <end position="34"/>
    </location>
</feature>
<comment type="caution">
    <text evidence="2">The sequence shown here is derived from an EMBL/GenBank/DDBJ whole genome shotgun (WGS) entry which is preliminary data.</text>
</comment>
<dbReference type="EMBL" id="WKKW01000001">
    <property type="protein sequence ID" value="MSD90174.1"/>
    <property type="molecule type" value="Genomic_DNA"/>
</dbReference>
<proteinExistence type="predicted"/>
<feature type="compositionally biased region" description="Polar residues" evidence="1">
    <location>
        <begin position="25"/>
        <end position="34"/>
    </location>
</feature>
<accession>A0A6N7TWT5</accession>
<sequence>MTSLHGDTITIKHRTMGAPDVDGQPQESTTTRTVTGCSVQPVTHAGDVLFEQDVLLGRWRVIGPQGIVLSDLVDGDDTIEWDGKNYRLASSVQEYTPADGLGSHSELYMMEDHR</sequence>
<organism evidence="2 3">
    <name type="scientific">Bifidobacterium asteroides</name>
    <dbReference type="NCBI Taxonomy" id="1684"/>
    <lineage>
        <taxon>Bacteria</taxon>
        <taxon>Bacillati</taxon>
        <taxon>Actinomycetota</taxon>
        <taxon>Actinomycetes</taxon>
        <taxon>Bifidobacteriales</taxon>
        <taxon>Bifidobacteriaceae</taxon>
        <taxon>Bifidobacterium</taxon>
    </lineage>
</organism>
<evidence type="ECO:0000313" key="2">
    <source>
        <dbReference type="EMBL" id="MSD90174.1"/>
    </source>
</evidence>
<dbReference type="Proteomes" id="UP000436357">
    <property type="component" value="Unassembled WGS sequence"/>
</dbReference>
<reference evidence="2 3" key="1">
    <citation type="submission" date="2019-11" db="EMBL/GenBank/DDBJ databases">
        <title>Draft Genome Sequence of Plant Growth-Promoting Rhizosphere-Associated Bacteria.</title>
        <authorList>
            <person name="Vasilyev I.Y."/>
            <person name="Radchenko V."/>
            <person name="Ilnitskaya E.V."/>
        </authorList>
    </citation>
    <scope>NUCLEOTIDE SEQUENCE [LARGE SCALE GENOMIC DNA]</scope>
    <source>
        <strain evidence="2 3">VRA_9sq_n</strain>
    </source>
</reference>
<gene>
    <name evidence="2" type="ORF">GKC41_00595</name>
</gene>
<dbReference type="RefSeq" id="WP_154312480.1">
    <property type="nucleotide sequence ID" value="NZ_WKKW01000001.1"/>
</dbReference>
<dbReference type="AlphaFoldDB" id="A0A6N7TWT5"/>
<name>A0A6N7TWT5_9BIFI</name>
<evidence type="ECO:0000313" key="3">
    <source>
        <dbReference type="Proteomes" id="UP000436357"/>
    </source>
</evidence>
<protein>
    <submittedName>
        <fullName evidence="2">Uncharacterized protein</fullName>
    </submittedName>
</protein>